<sequence>MYAWDQQSSGFVHPEADSKFFVGVLKELHQTAYAEAPVMRSPGRARHPPWEAVAFARSKRCCFQSVPEAPHHYAGL</sequence>
<proteinExistence type="predicted"/>
<dbReference type="EMBL" id="VIBQ01000014">
    <property type="protein sequence ID" value="KAB8349410.1"/>
    <property type="molecule type" value="Genomic_DNA"/>
</dbReference>
<keyword evidence="2" id="KW-1185">Reference proteome</keyword>
<accession>A0A5N6KXG8</accession>
<dbReference type="Proteomes" id="UP000327013">
    <property type="component" value="Unassembled WGS sequence"/>
</dbReference>
<dbReference type="AlphaFoldDB" id="A0A5N6KXG8"/>
<gene>
    <name evidence="1" type="ORF">FH972_023437</name>
</gene>
<evidence type="ECO:0000313" key="1">
    <source>
        <dbReference type="EMBL" id="KAB8349410.1"/>
    </source>
</evidence>
<name>A0A5N6KXG8_9ROSI</name>
<comment type="caution">
    <text evidence="1">The sequence shown here is derived from an EMBL/GenBank/DDBJ whole genome shotgun (WGS) entry which is preliminary data.</text>
</comment>
<evidence type="ECO:0000313" key="2">
    <source>
        <dbReference type="Proteomes" id="UP000327013"/>
    </source>
</evidence>
<organism evidence="1 2">
    <name type="scientific">Carpinus fangiana</name>
    <dbReference type="NCBI Taxonomy" id="176857"/>
    <lineage>
        <taxon>Eukaryota</taxon>
        <taxon>Viridiplantae</taxon>
        <taxon>Streptophyta</taxon>
        <taxon>Embryophyta</taxon>
        <taxon>Tracheophyta</taxon>
        <taxon>Spermatophyta</taxon>
        <taxon>Magnoliopsida</taxon>
        <taxon>eudicotyledons</taxon>
        <taxon>Gunneridae</taxon>
        <taxon>Pentapetalae</taxon>
        <taxon>rosids</taxon>
        <taxon>fabids</taxon>
        <taxon>Fagales</taxon>
        <taxon>Betulaceae</taxon>
        <taxon>Carpinus</taxon>
    </lineage>
</organism>
<protein>
    <submittedName>
        <fullName evidence="1">Uncharacterized protein</fullName>
    </submittedName>
</protein>
<reference evidence="1 2" key="1">
    <citation type="submission" date="2019-06" db="EMBL/GenBank/DDBJ databases">
        <title>A chromosomal-level reference genome of Carpinus fangiana (Coryloideae, Betulaceae).</title>
        <authorList>
            <person name="Yang X."/>
            <person name="Wang Z."/>
            <person name="Zhang L."/>
            <person name="Hao G."/>
            <person name="Liu J."/>
            <person name="Yang Y."/>
        </authorList>
    </citation>
    <scope>NUCLEOTIDE SEQUENCE [LARGE SCALE GENOMIC DNA]</scope>
    <source>
        <strain evidence="1">Cfa_2016G</strain>
        <tissue evidence="1">Leaf</tissue>
    </source>
</reference>